<evidence type="ECO:0000256" key="1">
    <source>
        <dbReference type="SAM" id="MobiDB-lite"/>
    </source>
</evidence>
<name>A0A564XZI5_HYMDI</name>
<dbReference type="EMBL" id="CABIJS010000033">
    <property type="protein sequence ID" value="VUZ40294.1"/>
    <property type="molecule type" value="Genomic_DNA"/>
</dbReference>
<keyword evidence="5" id="KW-1185">Reference proteome</keyword>
<gene>
    <name evidence="2" type="ORF">WMSIL1_LOCUS1354</name>
    <name evidence="3" type="ORF">WMSIL1_LOCUS1437</name>
    <name evidence="4" type="ORF">WMSIL1_LOCUS7796</name>
</gene>
<evidence type="ECO:0000313" key="2">
    <source>
        <dbReference type="EMBL" id="VUZ40294.1"/>
    </source>
</evidence>
<evidence type="ECO:0000313" key="3">
    <source>
        <dbReference type="EMBL" id="VUZ40296.1"/>
    </source>
</evidence>
<dbReference type="AlphaFoldDB" id="A0A564XZI5"/>
<organism evidence="3 5">
    <name type="scientific">Hymenolepis diminuta</name>
    <name type="common">Rat tapeworm</name>
    <dbReference type="NCBI Taxonomy" id="6216"/>
    <lineage>
        <taxon>Eukaryota</taxon>
        <taxon>Metazoa</taxon>
        <taxon>Spiralia</taxon>
        <taxon>Lophotrochozoa</taxon>
        <taxon>Platyhelminthes</taxon>
        <taxon>Cestoda</taxon>
        <taxon>Eucestoda</taxon>
        <taxon>Cyclophyllidea</taxon>
        <taxon>Hymenolepididae</taxon>
        <taxon>Hymenolepis</taxon>
    </lineage>
</organism>
<dbReference type="EMBL" id="CABIJS010000293">
    <property type="protein sequence ID" value="VUZ48459.1"/>
    <property type="molecule type" value="Genomic_DNA"/>
</dbReference>
<evidence type="ECO:0000313" key="4">
    <source>
        <dbReference type="EMBL" id="VUZ48459.1"/>
    </source>
</evidence>
<proteinExistence type="predicted"/>
<evidence type="ECO:0000313" key="5">
    <source>
        <dbReference type="Proteomes" id="UP000321570"/>
    </source>
</evidence>
<sequence>MLLRITVGDDSGGSSKSGQRHLLQATSPVIWLMITHTSYRSRNDQFLPQQVKFLTSEVDGPKHLDAICTSCLSDTASPPPASAQIPHHAVGEDAADTLRMSPTSSTIQTPPHSFNRGTINTTVFSR</sequence>
<feature type="region of interest" description="Disordered" evidence="1">
    <location>
        <begin position="101"/>
        <end position="126"/>
    </location>
</feature>
<protein>
    <submittedName>
        <fullName evidence="3">Uncharacterized protein</fullName>
    </submittedName>
</protein>
<dbReference type="Proteomes" id="UP000321570">
    <property type="component" value="Unassembled WGS sequence"/>
</dbReference>
<accession>A0A564XZI5</accession>
<reference evidence="3 5" key="1">
    <citation type="submission" date="2019-07" db="EMBL/GenBank/DDBJ databases">
        <authorList>
            <person name="Jastrzebski P J."/>
            <person name="Paukszto L."/>
            <person name="Jastrzebski P J."/>
        </authorList>
    </citation>
    <scope>NUCLEOTIDE SEQUENCE [LARGE SCALE GENOMIC DNA]</scope>
    <source>
        <strain evidence="3 5">WMS-il1</strain>
    </source>
</reference>
<dbReference type="EMBL" id="CABIJS010000033">
    <property type="protein sequence ID" value="VUZ40296.1"/>
    <property type="molecule type" value="Genomic_DNA"/>
</dbReference>